<dbReference type="EMBL" id="CYUE01000006">
    <property type="protein sequence ID" value="CUK25046.1"/>
    <property type="molecule type" value="Genomic_DNA"/>
</dbReference>
<dbReference type="Pfam" id="PF02104">
    <property type="entry name" value="SURF1"/>
    <property type="match status" value="1"/>
</dbReference>
<comment type="similarity">
    <text evidence="2 6">Belongs to the SURF1 family.</text>
</comment>
<protein>
    <recommendedName>
        <fullName evidence="6">SURF1-like protein</fullName>
    </recommendedName>
</protein>
<accession>A0A0P1INH1</accession>
<evidence type="ECO:0000256" key="6">
    <source>
        <dbReference type="RuleBase" id="RU363076"/>
    </source>
</evidence>
<evidence type="ECO:0000313" key="8">
    <source>
        <dbReference type="Proteomes" id="UP000051184"/>
    </source>
</evidence>
<name>A0A0P1INH1_9RHOB</name>
<dbReference type="GO" id="GO:0005886">
    <property type="term" value="C:plasma membrane"/>
    <property type="evidence" value="ECO:0007669"/>
    <property type="project" value="UniProtKB-SubCell"/>
</dbReference>
<keyword evidence="6" id="KW-1003">Cell membrane</keyword>
<evidence type="ECO:0000256" key="4">
    <source>
        <dbReference type="ARBA" id="ARBA00022989"/>
    </source>
</evidence>
<evidence type="ECO:0000256" key="2">
    <source>
        <dbReference type="ARBA" id="ARBA00007165"/>
    </source>
</evidence>
<reference evidence="8" key="1">
    <citation type="submission" date="2015-09" db="EMBL/GenBank/DDBJ databases">
        <authorList>
            <person name="Rodrigo-Torres Lidia"/>
            <person name="Arahal R.David."/>
        </authorList>
    </citation>
    <scope>NUCLEOTIDE SEQUENCE [LARGE SCALE GENOMIC DNA]</scope>
    <source>
        <strain evidence="8">CECT 5114</strain>
    </source>
</reference>
<dbReference type="PANTHER" id="PTHR23427:SF2">
    <property type="entry name" value="SURFEIT LOCUS PROTEIN 1"/>
    <property type="match status" value="1"/>
</dbReference>
<dbReference type="RefSeq" id="WP_058314050.1">
    <property type="nucleotide sequence ID" value="NZ_CYTO01000024.1"/>
</dbReference>
<dbReference type="CDD" id="cd06662">
    <property type="entry name" value="SURF1"/>
    <property type="match status" value="1"/>
</dbReference>
<evidence type="ECO:0000313" key="7">
    <source>
        <dbReference type="EMBL" id="CUK25046.1"/>
    </source>
</evidence>
<evidence type="ECO:0000256" key="5">
    <source>
        <dbReference type="ARBA" id="ARBA00023136"/>
    </source>
</evidence>
<sequence>MRRLFLPLFFGVLGTAILLWLGTWQVQRLAWKEGVLNEINTRIVAAPVAVPEKPDPEADRFLPVQADGRITTDEIHLLASSKQTGAIYRVVAAFETGGRRLMVDRGWIKPDQKDVARDSFDTTVIGNLHWPDEIDSYTPAPDLESNIWFARDVAVMAETLGTEPVLIVLREMPEKNTEVTPLPVSSSGIPNDHLQYAVTWFSLALVWVVMTVYYLRRMRIREKV</sequence>
<keyword evidence="3 6" id="KW-0812">Transmembrane</keyword>
<keyword evidence="8" id="KW-1185">Reference proteome</keyword>
<organism evidence="7 8">
    <name type="scientific">Cognatishimia activa</name>
    <dbReference type="NCBI Taxonomy" id="1715691"/>
    <lineage>
        <taxon>Bacteria</taxon>
        <taxon>Pseudomonadati</taxon>
        <taxon>Pseudomonadota</taxon>
        <taxon>Alphaproteobacteria</taxon>
        <taxon>Rhodobacterales</taxon>
        <taxon>Paracoccaceae</taxon>
        <taxon>Cognatishimia</taxon>
    </lineage>
</organism>
<dbReference type="InterPro" id="IPR002994">
    <property type="entry name" value="Surf1/Shy1"/>
</dbReference>
<dbReference type="Proteomes" id="UP000051184">
    <property type="component" value="Unassembled WGS sequence"/>
</dbReference>
<gene>
    <name evidence="7" type="ORF">TA5114_00836</name>
</gene>
<dbReference type="OrthoDB" id="6079986at2"/>
<comment type="subcellular location">
    <subcellularLocation>
        <location evidence="6">Cell membrane</location>
        <topology evidence="6">Multi-pass membrane protein</topology>
    </subcellularLocation>
    <subcellularLocation>
        <location evidence="1">Membrane</location>
    </subcellularLocation>
</comment>
<dbReference type="STRING" id="1715691.TA5113_02486"/>
<feature type="transmembrane region" description="Helical" evidence="6">
    <location>
        <begin position="194"/>
        <end position="215"/>
    </location>
</feature>
<keyword evidence="4 6" id="KW-1133">Transmembrane helix</keyword>
<proteinExistence type="inferred from homology"/>
<keyword evidence="5 6" id="KW-0472">Membrane</keyword>
<dbReference type="AlphaFoldDB" id="A0A0P1INH1"/>
<evidence type="ECO:0000256" key="3">
    <source>
        <dbReference type="ARBA" id="ARBA00022692"/>
    </source>
</evidence>
<evidence type="ECO:0000256" key="1">
    <source>
        <dbReference type="ARBA" id="ARBA00004370"/>
    </source>
</evidence>
<dbReference type="InterPro" id="IPR045214">
    <property type="entry name" value="Surf1/Surf4"/>
</dbReference>
<dbReference type="PANTHER" id="PTHR23427">
    <property type="entry name" value="SURFEIT LOCUS PROTEIN"/>
    <property type="match status" value="1"/>
</dbReference>
<comment type="caution">
    <text evidence="6">Lacks conserved residue(s) required for the propagation of feature annotation.</text>
</comment>
<dbReference type="PROSITE" id="PS50895">
    <property type="entry name" value="SURF1"/>
    <property type="match status" value="1"/>
</dbReference>